<keyword evidence="5" id="KW-0808">Transferase</keyword>
<evidence type="ECO:0000256" key="1">
    <source>
        <dbReference type="ARBA" id="ARBA00004370"/>
    </source>
</evidence>
<feature type="transmembrane region" description="Helical" evidence="3">
    <location>
        <begin position="149"/>
        <end position="171"/>
    </location>
</feature>
<dbReference type="Proteomes" id="UP000600247">
    <property type="component" value="Unassembled WGS sequence"/>
</dbReference>
<dbReference type="PANTHER" id="PTHR23028">
    <property type="entry name" value="ACETYLTRANSFERASE"/>
    <property type="match status" value="1"/>
</dbReference>
<dbReference type="PANTHER" id="PTHR23028:SF53">
    <property type="entry name" value="ACYL_TRANSF_3 DOMAIN-CONTAINING PROTEIN"/>
    <property type="match status" value="1"/>
</dbReference>
<dbReference type="RefSeq" id="WP_188893009.1">
    <property type="nucleotide sequence ID" value="NZ_BMHY01000023.1"/>
</dbReference>
<keyword evidence="3" id="KW-0812">Transmembrane</keyword>
<feature type="transmembrane region" description="Helical" evidence="3">
    <location>
        <begin position="88"/>
        <end position="107"/>
    </location>
</feature>
<keyword evidence="3" id="KW-0472">Membrane</keyword>
<feature type="transmembrane region" description="Helical" evidence="3">
    <location>
        <begin position="12"/>
        <end position="28"/>
    </location>
</feature>
<dbReference type="InterPro" id="IPR050879">
    <property type="entry name" value="Acyltransferase_3"/>
</dbReference>
<dbReference type="GO" id="GO:0016020">
    <property type="term" value="C:membrane"/>
    <property type="evidence" value="ECO:0007669"/>
    <property type="project" value="TreeGrafter"/>
</dbReference>
<feature type="transmembrane region" description="Helical" evidence="3">
    <location>
        <begin position="178"/>
        <end position="195"/>
    </location>
</feature>
<dbReference type="InterPro" id="IPR002656">
    <property type="entry name" value="Acyl_transf_3_dom"/>
</dbReference>
<dbReference type="GO" id="GO:0016747">
    <property type="term" value="F:acyltransferase activity, transferring groups other than amino-acyl groups"/>
    <property type="evidence" value="ECO:0007669"/>
    <property type="project" value="InterPro"/>
</dbReference>
<evidence type="ECO:0000313" key="6">
    <source>
        <dbReference type="Proteomes" id="UP000600247"/>
    </source>
</evidence>
<feature type="transmembrane region" description="Helical" evidence="3">
    <location>
        <begin position="316"/>
        <end position="332"/>
    </location>
</feature>
<name>A0A917HTS6_9BACL</name>
<proteinExistence type="inferred from homology"/>
<feature type="transmembrane region" description="Helical" evidence="3">
    <location>
        <begin position="48"/>
        <end position="67"/>
    </location>
</feature>
<feature type="transmembrane region" description="Helical" evidence="3">
    <location>
        <begin position="278"/>
        <end position="295"/>
    </location>
</feature>
<evidence type="ECO:0000256" key="2">
    <source>
        <dbReference type="ARBA" id="ARBA00007400"/>
    </source>
</evidence>
<keyword evidence="3" id="KW-1133">Transmembrane helix</keyword>
<protein>
    <submittedName>
        <fullName evidence="5">Acyltransferase</fullName>
    </submittedName>
</protein>
<accession>A0A917HTS6</accession>
<evidence type="ECO:0000313" key="5">
    <source>
        <dbReference type="EMBL" id="GGG90180.1"/>
    </source>
</evidence>
<evidence type="ECO:0000256" key="3">
    <source>
        <dbReference type="SAM" id="Phobius"/>
    </source>
</evidence>
<organism evidence="5 6">
    <name type="scientific">Paenibacillus radicis</name>
    <name type="common">ex Gao et al. 2016</name>
    <dbReference type="NCBI Taxonomy" id="1737354"/>
    <lineage>
        <taxon>Bacteria</taxon>
        <taxon>Bacillati</taxon>
        <taxon>Bacillota</taxon>
        <taxon>Bacilli</taxon>
        <taxon>Bacillales</taxon>
        <taxon>Paenibacillaceae</taxon>
        <taxon>Paenibacillus</taxon>
    </lineage>
</organism>
<evidence type="ECO:0000259" key="4">
    <source>
        <dbReference type="Pfam" id="PF01757"/>
    </source>
</evidence>
<comment type="similarity">
    <text evidence="2">Belongs to the acyltransferase 3 family.</text>
</comment>
<dbReference type="GO" id="GO:0009103">
    <property type="term" value="P:lipopolysaccharide biosynthetic process"/>
    <property type="evidence" value="ECO:0007669"/>
    <property type="project" value="TreeGrafter"/>
</dbReference>
<keyword evidence="6" id="KW-1185">Reference proteome</keyword>
<comment type="subcellular location">
    <subcellularLocation>
        <location evidence="1">Membrane</location>
    </subcellularLocation>
</comment>
<feature type="domain" description="Acyltransferase 3" evidence="4">
    <location>
        <begin position="8"/>
        <end position="354"/>
    </location>
</feature>
<dbReference type="AlphaFoldDB" id="A0A917HTS6"/>
<feature type="transmembrane region" description="Helical" evidence="3">
    <location>
        <begin position="245"/>
        <end position="266"/>
    </location>
</feature>
<keyword evidence="5" id="KW-0012">Acyltransferase</keyword>
<feature type="transmembrane region" description="Helical" evidence="3">
    <location>
        <begin position="201"/>
        <end position="224"/>
    </location>
</feature>
<dbReference type="Pfam" id="PF01757">
    <property type="entry name" value="Acyl_transf_3"/>
    <property type="match status" value="1"/>
</dbReference>
<sequence length="389" mass="43858">MNKNRIGQLDAMRGLAAIAVIFSHYYLVEVKPALSDLLFKFSPLGFIKNGHGAVILFFLLSGFVLMLPFLKNSAFSYRTFLLKRILRIYVPFWFAMVFSILLSSWLSTGGIPALSTWFNSSWNEPTTVKSVVENLLLIGNYNSNLYNNVIWSLVQEMRISIIFPLLALIIMKWNWKTVLGLCLALSAISGTKNIFGYDHSYGFHTGFVDTLHYATIFLIGGLLAKHREFIVGLFVKSSKAWKWSLLGLAYILFTYSELAMAVGNRIGLRDYQEILDDYTTAASCVILIVIALGSARVTKLLSVRIIAFFGDISYSLYLYHLLVLFSFIYLLYGKLPLAIIYVLAFIWTILIAAASYNYIEAPAIKWGKRIGKRSNKGAHQPSEPVAKLN</sequence>
<gene>
    <name evidence="5" type="ORF">GCM10010918_56290</name>
</gene>
<reference evidence="5 6" key="1">
    <citation type="journal article" date="2014" name="Int. J. Syst. Evol. Microbiol.">
        <title>Complete genome sequence of Corynebacterium casei LMG S-19264T (=DSM 44701T), isolated from a smear-ripened cheese.</title>
        <authorList>
            <consortium name="US DOE Joint Genome Institute (JGI-PGF)"/>
            <person name="Walter F."/>
            <person name="Albersmeier A."/>
            <person name="Kalinowski J."/>
            <person name="Ruckert C."/>
        </authorList>
    </citation>
    <scope>NUCLEOTIDE SEQUENCE [LARGE SCALE GENOMIC DNA]</scope>
    <source>
        <strain evidence="5 6">CGMCC 1.15286</strain>
    </source>
</reference>
<comment type="caution">
    <text evidence="5">The sequence shown here is derived from an EMBL/GenBank/DDBJ whole genome shotgun (WGS) entry which is preliminary data.</text>
</comment>
<feature type="transmembrane region" description="Helical" evidence="3">
    <location>
        <begin position="338"/>
        <end position="359"/>
    </location>
</feature>
<dbReference type="EMBL" id="BMHY01000023">
    <property type="protein sequence ID" value="GGG90180.1"/>
    <property type="molecule type" value="Genomic_DNA"/>
</dbReference>